<evidence type="ECO:0000313" key="3">
    <source>
        <dbReference type="WBParaSite" id="ACRNAN_scaffold16737.g31050.t1"/>
    </source>
</evidence>
<dbReference type="Proteomes" id="UP000887540">
    <property type="component" value="Unplaced"/>
</dbReference>
<dbReference type="Gene3D" id="3.40.50.1820">
    <property type="entry name" value="alpha/beta hydrolase"/>
    <property type="match status" value="1"/>
</dbReference>
<dbReference type="InterPro" id="IPR029058">
    <property type="entry name" value="AB_hydrolase_fold"/>
</dbReference>
<dbReference type="SUPFAM" id="SSF53474">
    <property type="entry name" value="alpha/beta-Hydrolases"/>
    <property type="match status" value="1"/>
</dbReference>
<evidence type="ECO:0000256" key="1">
    <source>
        <dbReference type="ARBA" id="ARBA00009431"/>
    </source>
</evidence>
<organism evidence="2 3">
    <name type="scientific">Acrobeloides nanus</name>
    <dbReference type="NCBI Taxonomy" id="290746"/>
    <lineage>
        <taxon>Eukaryota</taxon>
        <taxon>Metazoa</taxon>
        <taxon>Ecdysozoa</taxon>
        <taxon>Nematoda</taxon>
        <taxon>Chromadorea</taxon>
        <taxon>Rhabditida</taxon>
        <taxon>Tylenchina</taxon>
        <taxon>Cephalobomorpha</taxon>
        <taxon>Cephaloboidea</taxon>
        <taxon>Cephalobidae</taxon>
        <taxon>Acrobeloides</taxon>
    </lineage>
</organism>
<accession>A0A914D0K1</accession>
<dbReference type="InterPro" id="IPR033124">
    <property type="entry name" value="Ser_caboxypep_his_AS"/>
</dbReference>
<dbReference type="Pfam" id="PF00450">
    <property type="entry name" value="Peptidase_S10"/>
    <property type="match status" value="1"/>
</dbReference>
<dbReference type="InterPro" id="IPR001563">
    <property type="entry name" value="Peptidase_S10"/>
</dbReference>
<protein>
    <submittedName>
        <fullName evidence="3">Serine carboxypeptidase</fullName>
    </submittedName>
</protein>
<dbReference type="WBParaSite" id="ACRNAN_scaffold16737.g31050.t1">
    <property type="protein sequence ID" value="ACRNAN_scaffold16737.g31050.t1"/>
    <property type="gene ID" value="ACRNAN_scaffold16737.g31050"/>
</dbReference>
<keyword evidence="2" id="KW-1185">Reference proteome</keyword>
<evidence type="ECO:0000313" key="2">
    <source>
        <dbReference type="Proteomes" id="UP000887540"/>
    </source>
</evidence>
<reference evidence="3" key="1">
    <citation type="submission" date="2022-11" db="UniProtKB">
        <authorList>
            <consortium name="WormBaseParasite"/>
        </authorList>
    </citation>
    <scope>IDENTIFICATION</scope>
</reference>
<name>A0A914D0K1_9BILA</name>
<dbReference type="PANTHER" id="PTHR11802:SF418">
    <property type="entry name" value="SERINE CARBOXYPEPTIDASE CTSA-1.1"/>
    <property type="match status" value="1"/>
</dbReference>
<dbReference type="PANTHER" id="PTHR11802">
    <property type="entry name" value="SERINE PROTEASE FAMILY S10 SERINE CARBOXYPEPTIDASE"/>
    <property type="match status" value="1"/>
</dbReference>
<dbReference type="GO" id="GO:0004185">
    <property type="term" value="F:serine-type carboxypeptidase activity"/>
    <property type="evidence" value="ECO:0007669"/>
    <property type="project" value="InterPro"/>
</dbReference>
<dbReference type="AlphaFoldDB" id="A0A914D0K1"/>
<comment type="similarity">
    <text evidence="1">Belongs to the peptidase S10 family.</text>
</comment>
<proteinExistence type="inferred from homology"/>
<dbReference type="GO" id="GO:0006508">
    <property type="term" value="P:proteolysis"/>
    <property type="evidence" value="ECO:0007669"/>
    <property type="project" value="InterPro"/>
</dbReference>
<dbReference type="PROSITE" id="PS00560">
    <property type="entry name" value="CARBOXYPEPT_SER_HIS"/>
    <property type="match status" value="1"/>
</dbReference>
<sequence>MIYKFGETYLWDITGYDPYNMNQDCYADTYGSKDVANFEQRRVERIRKRWTNFATSPIISDGTWNFVDQGSFINTKSSDPFNGFFCYVSDAATSYLNRDDVKTAIHVPTDLNWTECYDIGRDANSNSPAWAPGYTRQNLEMEPVFQQILTSNYTLKILIYNGDVDGVCNFLGDEWFVENLAQKYALNVTAPRSEWLYQQQEGLLQNVAGFVKKFSSADRKMQIDLLTVKGSGHYVPLDRPGPALAMISNFISFKRNYSASFPSYVSIQPQPLFYQYQPNPYLP</sequence>